<dbReference type="InterPro" id="IPR036397">
    <property type="entry name" value="RNaseH_sf"/>
</dbReference>
<dbReference type="Pfam" id="PF21762">
    <property type="entry name" value="DEDDh_C"/>
    <property type="match status" value="1"/>
</dbReference>
<dbReference type="InterPro" id="IPR012337">
    <property type="entry name" value="RNaseH-like_sf"/>
</dbReference>
<accession>A0ABR1R1N5</accession>
<evidence type="ECO:0000313" key="4">
    <source>
        <dbReference type="Proteomes" id="UP001396898"/>
    </source>
</evidence>
<organism evidence="3 4">
    <name type="scientific">Apiospora marii</name>
    <dbReference type="NCBI Taxonomy" id="335849"/>
    <lineage>
        <taxon>Eukaryota</taxon>
        <taxon>Fungi</taxon>
        <taxon>Dikarya</taxon>
        <taxon>Ascomycota</taxon>
        <taxon>Pezizomycotina</taxon>
        <taxon>Sordariomycetes</taxon>
        <taxon>Xylariomycetidae</taxon>
        <taxon>Amphisphaeriales</taxon>
        <taxon>Apiosporaceae</taxon>
        <taxon>Apiospora</taxon>
    </lineage>
</organism>
<feature type="compositionally biased region" description="Low complexity" evidence="1">
    <location>
        <begin position="90"/>
        <end position="100"/>
    </location>
</feature>
<dbReference type="InterPro" id="IPR048519">
    <property type="entry name" value="Gfd2/YDR514C-like_C"/>
</dbReference>
<dbReference type="SUPFAM" id="SSF53098">
    <property type="entry name" value="Ribonuclease H-like"/>
    <property type="match status" value="1"/>
</dbReference>
<keyword evidence="4" id="KW-1185">Reference proteome</keyword>
<dbReference type="EMBL" id="JAQQWI010000022">
    <property type="protein sequence ID" value="KAK7995962.1"/>
    <property type="molecule type" value="Genomic_DNA"/>
</dbReference>
<evidence type="ECO:0000313" key="3">
    <source>
        <dbReference type="EMBL" id="KAK7995962.1"/>
    </source>
</evidence>
<gene>
    <name evidence="3" type="ORF">PG991_015429</name>
</gene>
<proteinExistence type="predicted"/>
<protein>
    <recommendedName>
        <fullName evidence="2">Gfd2/YDR514C-like C-terminal domain-containing protein</fullName>
    </recommendedName>
</protein>
<sequence>MAPKWKYATKDRLKTLVGLRPYDEGSNDFEPVFVGFDIEAVRDERLRAANSPEYEPRVAEVGLAILDSRDFAAPTSSIPRGELIQRYRVGGTASSGSPSTGAGGEPPIAAQVGGKIRIPDGMSCDGGRWRNIVIVGHSPQSDLTMLKNLGLDLDECGMGYEILDTHKLANDILSSGGSKAEGRKSWTLEGVMEQLGCTYNRKRLHRAIHDARYHLQTMAMLACQAFDRDQTTPLPISDNPNCFAPPQQTGEQARRDLLQEWCRVEFGDDGQNSEVQPSPGPSRRRRRIVPSMSGKHGRQRSKSGEPAK</sequence>
<dbReference type="PANTHER" id="PTHR28083">
    <property type="entry name" value="GOOD FOR FULL DBP5 ACTIVITY PROTEIN 2"/>
    <property type="match status" value="1"/>
</dbReference>
<reference evidence="3 4" key="1">
    <citation type="submission" date="2023-01" db="EMBL/GenBank/DDBJ databases">
        <title>Analysis of 21 Apiospora genomes using comparative genomics revels a genus with tremendous synthesis potential of carbohydrate active enzymes and secondary metabolites.</title>
        <authorList>
            <person name="Sorensen T."/>
        </authorList>
    </citation>
    <scope>NUCLEOTIDE SEQUENCE [LARGE SCALE GENOMIC DNA]</scope>
    <source>
        <strain evidence="3 4">CBS 20057</strain>
    </source>
</reference>
<feature type="region of interest" description="Disordered" evidence="1">
    <location>
        <begin position="268"/>
        <end position="308"/>
    </location>
</feature>
<evidence type="ECO:0000256" key="1">
    <source>
        <dbReference type="SAM" id="MobiDB-lite"/>
    </source>
</evidence>
<feature type="region of interest" description="Disordered" evidence="1">
    <location>
        <begin position="90"/>
        <end position="109"/>
    </location>
</feature>
<dbReference type="PANTHER" id="PTHR28083:SF1">
    <property type="entry name" value="GOOD FOR FULL DBP5 ACTIVITY PROTEIN 2"/>
    <property type="match status" value="1"/>
</dbReference>
<evidence type="ECO:0000259" key="2">
    <source>
        <dbReference type="Pfam" id="PF21762"/>
    </source>
</evidence>
<name>A0ABR1R1N5_9PEZI</name>
<dbReference type="Gene3D" id="3.30.420.10">
    <property type="entry name" value="Ribonuclease H-like superfamily/Ribonuclease H"/>
    <property type="match status" value="1"/>
</dbReference>
<dbReference type="InterPro" id="IPR040151">
    <property type="entry name" value="Gfd2/YDR514C-like"/>
</dbReference>
<comment type="caution">
    <text evidence="3">The sequence shown here is derived from an EMBL/GenBank/DDBJ whole genome shotgun (WGS) entry which is preliminary data.</text>
</comment>
<dbReference type="Proteomes" id="UP001396898">
    <property type="component" value="Unassembled WGS sequence"/>
</dbReference>
<feature type="domain" description="Gfd2/YDR514C-like C-terminal" evidence="2">
    <location>
        <begin position="129"/>
        <end position="219"/>
    </location>
</feature>